<feature type="short sequence motif" description="Histidine triad motif" evidence="2 3">
    <location>
        <begin position="95"/>
        <end position="99"/>
    </location>
</feature>
<dbReference type="PRINTS" id="PR00332">
    <property type="entry name" value="HISTRIAD"/>
</dbReference>
<protein>
    <submittedName>
        <fullName evidence="5">HIT family protein</fullName>
    </submittedName>
</protein>
<evidence type="ECO:0000313" key="6">
    <source>
        <dbReference type="Proteomes" id="UP000007881"/>
    </source>
</evidence>
<dbReference type="InterPro" id="IPR036265">
    <property type="entry name" value="HIT-like_sf"/>
</dbReference>
<dbReference type="GO" id="GO:0003824">
    <property type="term" value="F:catalytic activity"/>
    <property type="evidence" value="ECO:0007669"/>
    <property type="project" value="InterPro"/>
</dbReference>
<evidence type="ECO:0000259" key="4">
    <source>
        <dbReference type="PROSITE" id="PS51084"/>
    </source>
</evidence>
<sequence>MTIFERIITGELSCHRLHEDEETFAFLDNGPIVEGHALLIPRTPAATLDELSPEAGARLGSVLPRLARALKEATGCGGMNVLLNSGAEAGQEVPHLHFHLIPRRAGDGDHGGPMRRWRPGSLDHERATLLATRVREAMQA</sequence>
<feature type="active site" description="Tele-AMP-histidine intermediate" evidence="1">
    <location>
        <position position="97"/>
    </location>
</feature>
<dbReference type="STRING" id="1142394.PSMK_20290"/>
<evidence type="ECO:0000313" key="5">
    <source>
        <dbReference type="EMBL" id="BAM04188.1"/>
    </source>
</evidence>
<dbReference type="PANTHER" id="PTHR46648:SF1">
    <property type="entry name" value="ADENOSINE 5'-MONOPHOSPHORAMIDASE HNT1"/>
    <property type="match status" value="1"/>
</dbReference>
<dbReference type="Pfam" id="PF01230">
    <property type="entry name" value="HIT"/>
    <property type="match status" value="1"/>
</dbReference>
<reference evidence="5 6" key="1">
    <citation type="submission" date="2012-02" db="EMBL/GenBank/DDBJ databases">
        <title>Complete genome sequence of Phycisphaera mikurensis NBRC 102666.</title>
        <authorList>
            <person name="Ankai A."/>
            <person name="Hosoyama A."/>
            <person name="Terui Y."/>
            <person name="Sekine M."/>
            <person name="Fukai R."/>
            <person name="Kato Y."/>
            <person name="Nakamura S."/>
            <person name="Yamada-Narita S."/>
            <person name="Kawakoshi A."/>
            <person name="Fukunaga Y."/>
            <person name="Yamazaki S."/>
            <person name="Fujita N."/>
        </authorList>
    </citation>
    <scope>NUCLEOTIDE SEQUENCE [LARGE SCALE GENOMIC DNA]</scope>
    <source>
        <strain evidence="6">NBRC 102666 / KCTC 22515 / FYK2301M01</strain>
    </source>
</reference>
<dbReference type="SUPFAM" id="SSF54197">
    <property type="entry name" value="HIT-like"/>
    <property type="match status" value="1"/>
</dbReference>
<dbReference type="eggNOG" id="COG0537">
    <property type="taxonomic scope" value="Bacteria"/>
</dbReference>
<dbReference type="OrthoDB" id="9784774at2"/>
<dbReference type="Proteomes" id="UP000007881">
    <property type="component" value="Chromosome"/>
</dbReference>
<dbReference type="RefSeq" id="WP_014437406.1">
    <property type="nucleotide sequence ID" value="NC_017080.1"/>
</dbReference>
<gene>
    <name evidence="5" type="ordered locus">PSMK_20290</name>
</gene>
<dbReference type="KEGG" id="phm:PSMK_20290"/>
<dbReference type="PANTHER" id="PTHR46648">
    <property type="entry name" value="HIT FAMILY PROTEIN 1"/>
    <property type="match status" value="1"/>
</dbReference>
<feature type="domain" description="HIT" evidence="4">
    <location>
        <begin position="3"/>
        <end position="110"/>
    </location>
</feature>
<organism evidence="5 6">
    <name type="scientific">Phycisphaera mikurensis (strain NBRC 102666 / KCTC 22515 / FYK2301M01)</name>
    <dbReference type="NCBI Taxonomy" id="1142394"/>
    <lineage>
        <taxon>Bacteria</taxon>
        <taxon>Pseudomonadati</taxon>
        <taxon>Planctomycetota</taxon>
        <taxon>Phycisphaerae</taxon>
        <taxon>Phycisphaerales</taxon>
        <taxon>Phycisphaeraceae</taxon>
        <taxon>Phycisphaera</taxon>
    </lineage>
</organism>
<name>I0IG00_PHYMF</name>
<accession>I0IG00</accession>
<dbReference type="PROSITE" id="PS00892">
    <property type="entry name" value="HIT_1"/>
    <property type="match status" value="1"/>
</dbReference>
<dbReference type="InterPro" id="IPR019808">
    <property type="entry name" value="Histidine_triad_CS"/>
</dbReference>
<dbReference type="PROSITE" id="PS51084">
    <property type="entry name" value="HIT_2"/>
    <property type="match status" value="1"/>
</dbReference>
<dbReference type="GO" id="GO:0009117">
    <property type="term" value="P:nucleotide metabolic process"/>
    <property type="evidence" value="ECO:0007669"/>
    <property type="project" value="TreeGrafter"/>
</dbReference>
<evidence type="ECO:0000256" key="1">
    <source>
        <dbReference type="PIRSR" id="PIRSR601310-1"/>
    </source>
</evidence>
<dbReference type="AlphaFoldDB" id="I0IG00"/>
<keyword evidence="6" id="KW-1185">Reference proteome</keyword>
<proteinExistence type="predicted"/>
<dbReference type="HOGENOM" id="CLU_056776_3_3_0"/>
<dbReference type="InterPro" id="IPR011146">
    <property type="entry name" value="HIT-like"/>
</dbReference>
<dbReference type="InterPro" id="IPR001310">
    <property type="entry name" value="Histidine_triad_HIT"/>
</dbReference>
<dbReference type="EMBL" id="AP012338">
    <property type="protein sequence ID" value="BAM04188.1"/>
    <property type="molecule type" value="Genomic_DNA"/>
</dbReference>
<evidence type="ECO:0000256" key="2">
    <source>
        <dbReference type="PIRSR" id="PIRSR601310-3"/>
    </source>
</evidence>
<dbReference type="Gene3D" id="3.30.428.10">
    <property type="entry name" value="HIT-like"/>
    <property type="match status" value="1"/>
</dbReference>
<evidence type="ECO:0000256" key="3">
    <source>
        <dbReference type="PROSITE-ProRule" id="PRU00464"/>
    </source>
</evidence>